<organism evidence="2 3">
    <name type="scientific">Ancylostoma ceylanicum</name>
    <dbReference type="NCBI Taxonomy" id="53326"/>
    <lineage>
        <taxon>Eukaryota</taxon>
        <taxon>Metazoa</taxon>
        <taxon>Ecdysozoa</taxon>
        <taxon>Nematoda</taxon>
        <taxon>Chromadorea</taxon>
        <taxon>Rhabditida</taxon>
        <taxon>Rhabditina</taxon>
        <taxon>Rhabditomorpha</taxon>
        <taxon>Strongyloidea</taxon>
        <taxon>Ancylostomatidae</taxon>
        <taxon>Ancylostomatinae</taxon>
        <taxon>Ancylostoma</taxon>
    </lineage>
</organism>
<gene>
    <name evidence="2" type="primary">Acey_s0164.g3540</name>
    <name evidence="2" type="ORF">Y032_0164g3540</name>
</gene>
<feature type="compositionally biased region" description="Basic residues" evidence="1">
    <location>
        <begin position="43"/>
        <end position="55"/>
    </location>
</feature>
<name>A0A016SWK0_9BILA</name>
<evidence type="ECO:0000313" key="3">
    <source>
        <dbReference type="Proteomes" id="UP000024635"/>
    </source>
</evidence>
<dbReference type="EMBL" id="JARK01001500">
    <property type="protein sequence ID" value="EYB95058.1"/>
    <property type="molecule type" value="Genomic_DNA"/>
</dbReference>
<feature type="compositionally biased region" description="Basic and acidic residues" evidence="1">
    <location>
        <begin position="12"/>
        <end position="23"/>
    </location>
</feature>
<accession>A0A016SWK0</accession>
<sequence>MTSSAKEASILRYRENGQRDGRSDSGLTNCMPILSMRAPTQTRRTKERNGVRRSVKQTTPINGANAEKEYDN</sequence>
<comment type="caution">
    <text evidence="2">The sequence shown here is derived from an EMBL/GenBank/DDBJ whole genome shotgun (WGS) entry which is preliminary data.</text>
</comment>
<protein>
    <submittedName>
        <fullName evidence="2">Uncharacterized protein</fullName>
    </submittedName>
</protein>
<evidence type="ECO:0000256" key="1">
    <source>
        <dbReference type="SAM" id="MobiDB-lite"/>
    </source>
</evidence>
<dbReference type="AlphaFoldDB" id="A0A016SWK0"/>
<evidence type="ECO:0000313" key="2">
    <source>
        <dbReference type="EMBL" id="EYB95058.1"/>
    </source>
</evidence>
<keyword evidence="3" id="KW-1185">Reference proteome</keyword>
<proteinExistence type="predicted"/>
<reference evidence="3" key="1">
    <citation type="journal article" date="2015" name="Nat. Genet.">
        <title>The genome and transcriptome of the zoonotic hookworm Ancylostoma ceylanicum identify infection-specific gene families.</title>
        <authorList>
            <person name="Schwarz E.M."/>
            <person name="Hu Y."/>
            <person name="Antoshechkin I."/>
            <person name="Miller M.M."/>
            <person name="Sternberg P.W."/>
            <person name="Aroian R.V."/>
        </authorList>
    </citation>
    <scope>NUCLEOTIDE SEQUENCE</scope>
    <source>
        <strain evidence="3">HY135</strain>
    </source>
</reference>
<dbReference type="Proteomes" id="UP000024635">
    <property type="component" value="Unassembled WGS sequence"/>
</dbReference>
<feature type="region of interest" description="Disordered" evidence="1">
    <location>
        <begin position="1"/>
        <end position="72"/>
    </location>
</feature>